<dbReference type="Gene3D" id="3.90.550.10">
    <property type="entry name" value="Spore Coat Polysaccharide Biosynthesis Protein SpsA, Chain A"/>
    <property type="match status" value="1"/>
</dbReference>
<dbReference type="InterPro" id="IPR029044">
    <property type="entry name" value="Nucleotide-diphossugar_trans"/>
</dbReference>
<dbReference type="AlphaFoldDB" id="A0A841DQH7"/>
<dbReference type="PANTHER" id="PTHR43777">
    <property type="entry name" value="MOLYBDENUM COFACTOR CYTIDYLYLTRANSFERASE"/>
    <property type="match status" value="1"/>
</dbReference>
<reference evidence="2 3" key="1">
    <citation type="submission" date="2020-08" db="EMBL/GenBank/DDBJ databases">
        <title>Sequencing the genomes of 1000 actinobacteria strains.</title>
        <authorList>
            <person name="Klenk H.-P."/>
        </authorList>
    </citation>
    <scope>NUCLEOTIDE SEQUENCE [LARGE SCALE GENOMIC DNA]</scope>
    <source>
        <strain evidence="2 3">DSM 17294</strain>
    </source>
</reference>
<dbReference type="Proteomes" id="UP000558997">
    <property type="component" value="Unassembled WGS sequence"/>
</dbReference>
<feature type="domain" description="MobA-like NTP transferase" evidence="1">
    <location>
        <begin position="4"/>
        <end position="144"/>
    </location>
</feature>
<protein>
    <submittedName>
        <fullName evidence="2">Nicotine blue oxidoreductase</fullName>
        <ecNumber evidence="2">1.1.1.328</ecNumber>
    </submittedName>
</protein>
<sequence>MLIASGCSPVVVVIGAAADDVRGKLTSEPVHIAEAKDWSEGMGASLRAGLTALESLAALQTDLDNDATSAPIDSVLVVPVDVPGLTENAVRRVAAHSAPTALARATYEGAPGHPVLIGREHWAGVLATARGDEGARPYLRSHQPVRIECADLADGADVDTPDSLPPGHG</sequence>
<dbReference type="GO" id="GO:0016779">
    <property type="term" value="F:nucleotidyltransferase activity"/>
    <property type="evidence" value="ECO:0007669"/>
    <property type="project" value="UniProtKB-ARBA"/>
</dbReference>
<gene>
    <name evidence="2" type="ORF">HDA44_002526</name>
</gene>
<comment type="caution">
    <text evidence="2">The sequence shown here is derived from an EMBL/GenBank/DDBJ whole genome shotgun (WGS) entry which is preliminary data.</text>
</comment>
<keyword evidence="3" id="KW-1185">Reference proteome</keyword>
<evidence type="ECO:0000259" key="1">
    <source>
        <dbReference type="Pfam" id="PF12804"/>
    </source>
</evidence>
<dbReference type="InterPro" id="IPR025877">
    <property type="entry name" value="MobA-like_NTP_Trfase"/>
</dbReference>
<dbReference type="EC" id="1.1.1.328" evidence="2"/>
<proteinExistence type="predicted"/>
<dbReference type="GO" id="GO:0016491">
    <property type="term" value="F:oxidoreductase activity"/>
    <property type="evidence" value="ECO:0007669"/>
    <property type="project" value="UniProtKB-KW"/>
</dbReference>
<accession>A0A841DQH7</accession>
<evidence type="ECO:0000313" key="3">
    <source>
        <dbReference type="Proteomes" id="UP000558997"/>
    </source>
</evidence>
<evidence type="ECO:0000313" key="2">
    <source>
        <dbReference type="EMBL" id="MBB5979185.1"/>
    </source>
</evidence>
<organism evidence="2 3">
    <name type="scientific">Kribbella solani</name>
    <dbReference type="NCBI Taxonomy" id="236067"/>
    <lineage>
        <taxon>Bacteria</taxon>
        <taxon>Bacillati</taxon>
        <taxon>Actinomycetota</taxon>
        <taxon>Actinomycetes</taxon>
        <taxon>Propionibacteriales</taxon>
        <taxon>Kribbellaceae</taxon>
        <taxon>Kribbella</taxon>
    </lineage>
</organism>
<dbReference type="EMBL" id="JACHNF010000001">
    <property type="protein sequence ID" value="MBB5979185.1"/>
    <property type="molecule type" value="Genomic_DNA"/>
</dbReference>
<name>A0A841DQH7_9ACTN</name>
<dbReference type="SUPFAM" id="SSF53448">
    <property type="entry name" value="Nucleotide-diphospho-sugar transferases"/>
    <property type="match status" value="1"/>
</dbReference>
<dbReference type="PANTHER" id="PTHR43777:SF1">
    <property type="entry name" value="MOLYBDENUM COFACTOR CYTIDYLYLTRANSFERASE"/>
    <property type="match status" value="1"/>
</dbReference>
<dbReference type="Pfam" id="PF12804">
    <property type="entry name" value="NTP_transf_3"/>
    <property type="match status" value="1"/>
</dbReference>
<keyword evidence="2" id="KW-0560">Oxidoreductase</keyword>